<dbReference type="Gene3D" id="3.60.15.10">
    <property type="entry name" value="Ribonuclease Z/Hydroxyacylglutathione hydrolase-like"/>
    <property type="match status" value="1"/>
</dbReference>
<evidence type="ECO:0000256" key="3">
    <source>
        <dbReference type="ARBA" id="ARBA00022801"/>
    </source>
</evidence>
<dbReference type="Pfam" id="PF00753">
    <property type="entry name" value="Lactamase_B"/>
    <property type="match status" value="1"/>
</dbReference>
<gene>
    <name evidence="7" type="ORF">FBZ88_101454</name>
</gene>
<dbReference type="GO" id="GO:0016787">
    <property type="term" value="F:hydrolase activity"/>
    <property type="evidence" value="ECO:0007669"/>
    <property type="project" value="UniProtKB-KW"/>
</dbReference>
<dbReference type="PANTHER" id="PTHR42978:SF6">
    <property type="entry name" value="QUORUM-QUENCHING LACTONASE YTNP-RELATED"/>
    <property type="match status" value="1"/>
</dbReference>
<keyword evidence="5" id="KW-0732">Signal</keyword>
<evidence type="ECO:0000256" key="1">
    <source>
        <dbReference type="ARBA" id="ARBA00007749"/>
    </source>
</evidence>
<keyword evidence="2" id="KW-0479">Metal-binding</keyword>
<dbReference type="InterPro" id="IPR051013">
    <property type="entry name" value="MBL_superfamily_lactonases"/>
</dbReference>
<dbReference type="AlphaFoldDB" id="A0A560GDV6"/>
<dbReference type="RefSeq" id="WP_211102473.1">
    <property type="nucleotide sequence ID" value="NZ_VITO01000001.1"/>
</dbReference>
<evidence type="ECO:0000256" key="5">
    <source>
        <dbReference type="SAM" id="SignalP"/>
    </source>
</evidence>
<proteinExistence type="inferred from homology"/>
<name>A0A560GDV6_9PROT</name>
<feature type="signal peptide" evidence="5">
    <location>
        <begin position="1"/>
        <end position="29"/>
    </location>
</feature>
<dbReference type="Proteomes" id="UP000316545">
    <property type="component" value="Unassembled WGS sequence"/>
</dbReference>
<sequence length="332" mass="35039">MAGHPANTLALVLSLALSTVLTLAVPAPAARAAAPQARTQAPGFYRMMLGDIEVTALLDGTHPFPVHEVMTGITAAETDKLLAAADLAAPVEGSINAFLINTGVRLILIDAGAGVLYGADGGHLMANLRASGYTPDEVDEIYLTHLHRDHVGGMDQGGRMAFPNAIVRVNRRDADFWLNPANKAKAPPFLGPMFDGAIDSLRAYVDAGRVRPFDGEAQLDPAVQALPSPGHTPGHTAYRVRSRDGQTLFAWGDIVHVAAVQVANPAATVKYDSDQAAAAHARDQLMAQAARDGSWVAAAHIAFPGLGHITRQDGAYRWLPANYTTVGLTQAR</sequence>
<dbReference type="PANTHER" id="PTHR42978">
    <property type="entry name" value="QUORUM-QUENCHING LACTONASE YTNP-RELATED-RELATED"/>
    <property type="match status" value="1"/>
</dbReference>
<dbReference type="SUPFAM" id="SSF56281">
    <property type="entry name" value="Metallo-hydrolase/oxidoreductase"/>
    <property type="match status" value="1"/>
</dbReference>
<dbReference type="InterPro" id="IPR001279">
    <property type="entry name" value="Metallo-B-lactamas"/>
</dbReference>
<keyword evidence="8" id="KW-1185">Reference proteome</keyword>
<organism evidence="7 8">
    <name type="scientific">Nitrospirillum amazonense</name>
    <dbReference type="NCBI Taxonomy" id="28077"/>
    <lineage>
        <taxon>Bacteria</taxon>
        <taxon>Pseudomonadati</taxon>
        <taxon>Pseudomonadota</taxon>
        <taxon>Alphaproteobacteria</taxon>
        <taxon>Rhodospirillales</taxon>
        <taxon>Azospirillaceae</taxon>
        <taxon>Nitrospirillum</taxon>
    </lineage>
</organism>
<feature type="domain" description="Metallo-beta-lactamase" evidence="6">
    <location>
        <begin position="94"/>
        <end position="300"/>
    </location>
</feature>
<evidence type="ECO:0000256" key="2">
    <source>
        <dbReference type="ARBA" id="ARBA00022723"/>
    </source>
</evidence>
<dbReference type="GO" id="GO:0046872">
    <property type="term" value="F:metal ion binding"/>
    <property type="evidence" value="ECO:0007669"/>
    <property type="project" value="UniProtKB-KW"/>
</dbReference>
<evidence type="ECO:0000313" key="7">
    <source>
        <dbReference type="EMBL" id="TWB32082.1"/>
    </source>
</evidence>
<keyword evidence="4" id="KW-0862">Zinc</keyword>
<dbReference type="InterPro" id="IPR036866">
    <property type="entry name" value="RibonucZ/Hydroxyglut_hydro"/>
</dbReference>
<accession>A0A560GDV6</accession>
<comment type="similarity">
    <text evidence="1">Belongs to the metallo-beta-lactamase superfamily.</text>
</comment>
<evidence type="ECO:0000259" key="6">
    <source>
        <dbReference type="SMART" id="SM00849"/>
    </source>
</evidence>
<dbReference type="CDD" id="cd07720">
    <property type="entry name" value="OPHC2-like_MBL-fold"/>
    <property type="match status" value="1"/>
</dbReference>
<feature type="chain" id="PRO_5022062756" evidence="5">
    <location>
        <begin position="30"/>
        <end position="332"/>
    </location>
</feature>
<reference evidence="7 8" key="1">
    <citation type="submission" date="2019-06" db="EMBL/GenBank/DDBJ databases">
        <title>Genomic Encyclopedia of Type Strains, Phase IV (KMG-V): Genome sequencing to study the core and pangenomes of soil and plant-associated prokaryotes.</title>
        <authorList>
            <person name="Whitman W."/>
        </authorList>
    </citation>
    <scope>NUCLEOTIDE SEQUENCE [LARGE SCALE GENOMIC DNA]</scope>
    <source>
        <strain evidence="7 8">BR 11865</strain>
    </source>
</reference>
<keyword evidence="3 7" id="KW-0378">Hydrolase</keyword>
<dbReference type="EMBL" id="VITO01000001">
    <property type="protein sequence ID" value="TWB32082.1"/>
    <property type="molecule type" value="Genomic_DNA"/>
</dbReference>
<evidence type="ECO:0000313" key="8">
    <source>
        <dbReference type="Proteomes" id="UP000316545"/>
    </source>
</evidence>
<protein>
    <submittedName>
        <fullName evidence="7">Glyoxylase-like metal-dependent hydrolase (Beta-lactamase superfamily II)</fullName>
    </submittedName>
</protein>
<evidence type="ECO:0000256" key="4">
    <source>
        <dbReference type="ARBA" id="ARBA00022833"/>
    </source>
</evidence>
<comment type="caution">
    <text evidence="7">The sequence shown here is derived from an EMBL/GenBank/DDBJ whole genome shotgun (WGS) entry which is preliminary data.</text>
</comment>
<dbReference type="SMART" id="SM00849">
    <property type="entry name" value="Lactamase_B"/>
    <property type="match status" value="1"/>
</dbReference>